<dbReference type="InterPro" id="IPR021754">
    <property type="entry name" value="DUF3320"/>
</dbReference>
<dbReference type="InterPro" id="IPR045055">
    <property type="entry name" value="DNA2/NAM7-like"/>
</dbReference>
<dbReference type="Proteomes" id="UP000321638">
    <property type="component" value="Unassembled WGS sequence"/>
</dbReference>
<dbReference type="SUPFAM" id="SSF52980">
    <property type="entry name" value="Restriction endonuclease-like"/>
    <property type="match status" value="1"/>
</dbReference>
<evidence type="ECO:0000259" key="4">
    <source>
        <dbReference type="Pfam" id="PF13087"/>
    </source>
</evidence>
<name>A0A5C8PJG6_9HYPH</name>
<keyword evidence="7" id="KW-1185">Reference proteome</keyword>
<dbReference type="Pfam" id="PF13087">
    <property type="entry name" value="AAA_12"/>
    <property type="match status" value="1"/>
</dbReference>
<evidence type="ECO:0000259" key="5">
    <source>
        <dbReference type="Pfam" id="PF18741"/>
    </source>
</evidence>
<reference evidence="6 7" key="1">
    <citation type="submission" date="2019-06" db="EMBL/GenBank/DDBJ databases">
        <title>New taxonomy in bacterial strain CC-CFT640, isolated from vineyard.</title>
        <authorList>
            <person name="Lin S.-Y."/>
            <person name="Tsai C.-F."/>
            <person name="Young C.-C."/>
        </authorList>
    </citation>
    <scope>NUCLEOTIDE SEQUENCE [LARGE SCALE GENOMIC DNA]</scope>
    <source>
        <strain evidence="6 7">CC-CFT640</strain>
    </source>
</reference>
<evidence type="ECO:0000313" key="6">
    <source>
        <dbReference type="EMBL" id="TXL73543.1"/>
    </source>
</evidence>
<dbReference type="PANTHER" id="PTHR10887:SF530">
    <property type="entry name" value="SUPERFAMILY I DNA HELICASES"/>
    <property type="match status" value="1"/>
</dbReference>
<evidence type="ECO:0000313" key="7">
    <source>
        <dbReference type="Proteomes" id="UP000321638"/>
    </source>
</evidence>
<dbReference type="InterPro" id="IPR041679">
    <property type="entry name" value="DNA2/NAM7-like_C"/>
</dbReference>
<dbReference type="SUPFAM" id="SSF52540">
    <property type="entry name" value="P-loop containing nucleoside triphosphate hydrolases"/>
    <property type="match status" value="1"/>
</dbReference>
<dbReference type="Pfam" id="PF13195">
    <property type="entry name" value="DUF4011"/>
    <property type="match status" value="1"/>
</dbReference>
<dbReference type="Pfam" id="PF13086">
    <property type="entry name" value="AAA_11"/>
    <property type="match status" value="2"/>
</dbReference>
<feature type="compositionally biased region" description="Low complexity" evidence="1">
    <location>
        <begin position="85"/>
        <end position="97"/>
    </location>
</feature>
<dbReference type="InterPro" id="IPR011335">
    <property type="entry name" value="Restrct_endonuc-II-like"/>
</dbReference>
<dbReference type="InterPro" id="IPR027417">
    <property type="entry name" value="P-loop_NTPase"/>
</dbReference>
<feature type="domain" description="DNA2/NAM7 helicase helicase" evidence="3">
    <location>
        <begin position="975"/>
        <end position="1014"/>
    </location>
</feature>
<dbReference type="PANTHER" id="PTHR10887">
    <property type="entry name" value="DNA2/NAM7 HELICASE FAMILY"/>
    <property type="match status" value="1"/>
</dbReference>
<feature type="region of interest" description="Disordered" evidence="1">
    <location>
        <begin position="65"/>
        <end position="117"/>
    </location>
</feature>
<dbReference type="Gene3D" id="3.40.960.10">
    <property type="entry name" value="VSR Endonuclease"/>
    <property type="match status" value="1"/>
</dbReference>
<dbReference type="GO" id="GO:0004386">
    <property type="term" value="F:helicase activity"/>
    <property type="evidence" value="ECO:0007669"/>
    <property type="project" value="InterPro"/>
</dbReference>
<evidence type="ECO:0000256" key="1">
    <source>
        <dbReference type="SAM" id="MobiDB-lite"/>
    </source>
</evidence>
<dbReference type="FunFam" id="3.40.50.300:FF:002063">
    <property type="entry name" value="DNA helicase related protein"/>
    <property type="match status" value="1"/>
</dbReference>
<organism evidence="6 7">
    <name type="scientific">Vineibacter terrae</name>
    <dbReference type="NCBI Taxonomy" id="2586908"/>
    <lineage>
        <taxon>Bacteria</taxon>
        <taxon>Pseudomonadati</taxon>
        <taxon>Pseudomonadota</taxon>
        <taxon>Alphaproteobacteria</taxon>
        <taxon>Hyphomicrobiales</taxon>
        <taxon>Vineibacter</taxon>
    </lineage>
</organism>
<protein>
    <submittedName>
        <fullName evidence="6">DUF3320 domain-containing protein</fullName>
    </submittedName>
</protein>
<dbReference type="Pfam" id="PF11784">
    <property type="entry name" value="DUF3320"/>
    <property type="match status" value="1"/>
</dbReference>
<comment type="caution">
    <text evidence="6">The sequence shown here is derived from an EMBL/GenBank/DDBJ whole genome shotgun (WGS) entry which is preliminary data.</text>
</comment>
<evidence type="ECO:0000259" key="3">
    <source>
        <dbReference type="Pfam" id="PF13086"/>
    </source>
</evidence>
<feature type="domain" description="DNA2/NAM7 helicase-like C-terminal" evidence="4">
    <location>
        <begin position="1045"/>
        <end position="1231"/>
    </location>
</feature>
<accession>A0A5C8PJG6</accession>
<dbReference type="FunFam" id="3.40.960.10:FF:000002">
    <property type="entry name" value="DNA helicase related protein"/>
    <property type="match status" value="1"/>
</dbReference>
<feature type="domain" description="DNA2/NAM7 helicase helicase" evidence="3">
    <location>
        <begin position="333"/>
        <end position="396"/>
    </location>
</feature>
<dbReference type="InterPro" id="IPR049468">
    <property type="entry name" value="Restrct_endonuc-II-like_dom"/>
</dbReference>
<dbReference type="InterPro" id="IPR041677">
    <property type="entry name" value="DNA2/NAM7_AAA_11"/>
</dbReference>
<feature type="domain" description="DUF3320" evidence="2">
    <location>
        <begin position="1458"/>
        <end position="1505"/>
    </location>
</feature>
<proteinExistence type="predicted"/>
<dbReference type="Pfam" id="PF18741">
    <property type="entry name" value="MTES_1575"/>
    <property type="match status" value="1"/>
</dbReference>
<feature type="domain" description="Restriction endonuclease type II-like" evidence="5">
    <location>
        <begin position="1280"/>
        <end position="1377"/>
    </location>
</feature>
<dbReference type="RefSeq" id="WP_147848816.1">
    <property type="nucleotide sequence ID" value="NZ_VDUZ01000024.1"/>
</dbReference>
<dbReference type="EMBL" id="VDUZ01000024">
    <property type="protein sequence ID" value="TXL73543.1"/>
    <property type="molecule type" value="Genomic_DNA"/>
</dbReference>
<sequence>MTADIAAELRRARQSLLDLSTANRLLSLPKPGGTARVVAVHDEKAAEVFRLLVAEKRALSFLPDPAQTQAEASRRKRRADDGGTLALPAPEAAAAVEPDVDPDGSALAQPDDDDEADADGIAARHRDMRLHTALSSERLQKRLFDLAYDARLLIEEQGVNILYFAIGVLRWREVEASDIERRAPLLLVPVRLERKGAGSRFAMAWTEDEIVENISLRARLRNDHGIALPELPPVEELDLAAHVAAVAAAVAGQEGWSVAADEMVLGLFSFAKYLMYRDLDADNWPEAAPLDRHPFVAALLGAGFPAAEPSFAGEDRIDIELTPERLAHVVDADSSQTIAIERARRGESLVVQGPPGTGKSQTIANVIASALRDGRSVLFVAEKMAALDVVKRRLDSVHVGDACLELHSHKANKRAVLAELKRTLELGRPDGAADQGFFERLQAVRVELNALPAALNEPQAPSGLSPHVVMGHLLRLRDHAAACRDTTLPGAEGWTKQQKADADGIVGDLAARIAGMGAPGQHAWRGVERADLIASDRTHLVADIGAAQAALAQLRAAADALAAMLGQPSPVALSDVARLAAIAAAVGAAPDPDPAAVASPAWHDAMPAIGALIDAGQGHAQAVRTVDGRAHDAAWSTDLGAARQAIARAGHPLLAFLFDGAYRRGLRELASVLKDKPPAAKADRLALIDALSAGRAALAALARDDRTGAAAFGALWAGARSDWARLAAIHAWVRGHAVQGLPPDFRAVYAALPDRGAAVALGGKVEAAREAAMGAIDGLVARLRLDLQRAFATASLPSVPLAELAARLAAWQQDPEGLEVWRGYRAQEHRAIAFGLGDVVARLASGVLAPADAADVFDHLYYDTLIRDFRQRLPVLAAFDGDVHDARIAAFRAADLRRIDLAQLEAATAHYRAVPREAGGIGPLGIVRREIEKKSRHLPIRRLMQEAGPAVQAIKPVFMMSPLSVAQFLPPGALSFDLLVVDEASQVEPVDALGAIARCRQIVVVGDQRQLPPTRFFARALESGSADDDSGSSTADLESVLGLCVAQGVPSTMLRWHYRSRHQSLIAVSNKQFYDSRLFIVPSPYAQAGGRGLVFRHLPHGVYDRGGARDNRIEAKAVAAAVIAHARAMPGKSLGVGTFSIAQRRAVLDELELLRRQDPDVEPFFATGGPEPFFVKNLENIQGDERDVILISVGYGRDKDGYLAMAFGPLNAEGGERRLNVLITRAKERLELFSAIRADDIDLERARSAGVVAFKLFLQYAERGVLDVAQPSRRDVESPFEEAVLHALRREGYEVHPQVGIAGFFIDLAVVDPHVPGRYLLGIECDGAAYHSSRSARDRDRLRQLVLERHGWILHRIWSQDWWQRPEAQLRRLVARLEELKAASAAELAEQREAQAAAAAGAAGAAAVDAAAVDAGRQIVVLDRDAASPPRLRRVMEAQADAAASAYVESAFAVPAIDLVDAPPSRLADCVAQIITTEGPIAREEIVTRLRTLWGYQRAGAAIRAAVEAAIAAVQRAGGCATEGDFVWRADQPIRIRDRRNVRQESLRRAESLPPPELREAVLAIIDRSLGAADAELPRAVAALLGAAAASAAFKDAIAAAVARLSADGHIERHGDFWRRRPAVAD</sequence>
<evidence type="ECO:0000259" key="2">
    <source>
        <dbReference type="Pfam" id="PF11784"/>
    </source>
</evidence>
<dbReference type="Gene3D" id="3.40.50.300">
    <property type="entry name" value="P-loop containing nucleotide triphosphate hydrolases"/>
    <property type="match status" value="3"/>
</dbReference>
<dbReference type="OrthoDB" id="9757917at2"/>
<gene>
    <name evidence="6" type="ORF">FHP25_20380</name>
</gene>
<dbReference type="InterPro" id="IPR025103">
    <property type="entry name" value="DUF4011"/>
</dbReference>